<protein>
    <submittedName>
        <fullName evidence="1">Sporulation-control protein</fullName>
    </submittedName>
</protein>
<dbReference type="Pfam" id="PF07070">
    <property type="entry name" value="Spo0M"/>
    <property type="match status" value="1"/>
</dbReference>
<reference evidence="1 2" key="1">
    <citation type="submission" date="2019-03" db="EMBL/GenBank/DDBJ databases">
        <title>Genomic Encyclopedia of Type Strains, Phase IV (KMG-IV): sequencing the most valuable type-strain genomes for metagenomic binning, comparative biology and taxonomic classification.</title>
        <authorList>
            <person name="Goeker M."/>
        </authorList>
    </citation>
    <scope>NUCLEOTIDE SEQUENCE [LARGE SCALE GENOMIC DNA]</scope>
    <source>
        <strain evidence="1 2">DSM 6770</strain>
    </source>
</reference>
<dbReference type="RefSeq" id="WP_133694635.1">
    <property type="nucleotide sequence ID" value="NZ_SOBR01000002.1"/>
</dbReference>
<accession>A0A4R7NSZ1</accession>
<dbReference type="Proteomes" id="UP000295380">
    <property type="component" value="Unassembled WGS sequence"/>
</dbReference>
<evidence type="ECO:0000313" key="1">
    <source>
        <dbReference type="EMBL" id="TDU23550.1"/>
    </source>
</evidence>
<dbReference type="OrthoDB" id="2351239at2"/>
<dbReference type="InterPro" id="IPR009776">
    <property type="entry name" value="Spore_0_M"/>
</dbReference>
<dbReference type="AlphaFoldDB" id="A0A4R7NSZ1"/>
<name>A0A4R7NSZ1_9GAMM</name>
<comment type="caution">
    <text evidence="1">The sequence shown here is derived from an EMBL/GenBank/DDBJ whole genome shotgun (WGS) entry which is preliminary data.</text>
</comment>
<dbReference type="PANTHER" id="PTHR40053:SF1">
    <property type="entry name" value="SPORULATION-CONTROL PROTEIN SPO0M"/>
    <property type="match status" value="1"/>
</dbReference>
<dbReference type="PANTHER" id="PTHR40053">
    <property type="entry name" value="SPORULATION-CONTROL PROTEIN SPO0M"/>
    <property type="match status" value="1"/>
</dbReference>
<organism evidence="1 2">
    <name type="scientific">Chromohalobacter marismortui</name>
    <dbReference type="NCBI Taxonomy" id="42055"/>
    <lineage>
        <taxon>Bacteria</taxon>
        <taxon>Pseudomonadati</taxon>
        <taxon>Pseudomonadota</taxon>
        <taxon>Gammaproteobacteria</taxon>
        <taxon>Oceanospirillales</taxon>
        <taxon>Halomonadaceae</taxon>
        <taxon>Chromohalobacter</taxon>
    </lineage>
</organism>
<proteinExistence type="predicted"/>
<gene>
    <name evidence="1" type="ORF">C8E00_10237</name>
</gene>
<evidence type="ECO:0000313" key="2">
    <source>
        <dbReference type="Proteomes" id="UP000295380"/>
    </source>
</evidence>
<dbReference type="EMBL" id="SOBR01000002">
    <property type="protein sequence ID" value="TDU23550.1"/>
    <property type="molecule type" value="Genomic_DNA"/>
</dbReference>
<keyword evidence="2" id="KW-1185">Reference proteome</keyword>
<sequence>MFDKVMAAIGIGSAQVDTRLASSVIRSGETLEGEIHIQGGKVSQEISGLVLDLISEVIKEVDDKKIRVPHTWARLALTDPMTVAADESHVVKFSMEIPLLSPLSVGRQQPKTWVATRADIDKAIDPRDRDPLEIRPGALHEKLFNAMKALGFHLNGAPLEASRRNPATGCIQEFEFKPSQGSRFGHLDEAELAFLPSQEGVLDVLIQRDTKARGLGSMLAEVSGSDEQFYRISLSGNESQDQLETMLGQTLS</sequence>